<organism evidence="2 3">
    <name type="scientific">Triticum urartu</name>
    <name type="common">Red wild einkorn</name>
    <name type="synonym">Crithodium urartu</name>
    <dbReference type="NCBI Taxonomy" id="4572"/>
    <lineage>
        <taxon>Eukaryota</taxon>
        <taxon>Viridiplantae</taxon>
        <taxon>Streptophyta</taxon>
        <taxon>Embryophyta</taxon>
        <taxon>Tracheophyta</taxon>
        <taxon>Spermatophyta</taxon>
        <taxon>Magnoliopsida</taxon>
        <taxon>Liliopsida</taxon>
        <taxon>Poales</taxon>
        <taxon>Poaceae</taxon>
        <taxon>BOP clade</taxon>
        <taxon>Pooideae</taxon>
        <taxon>Triticodae</taxon>
        <taxon>Triticeae</taxon>
        <taxon>Triticinae</taxon>
        <taxon>Triticum</taxon>
    </lineage>
</organism>
<reference evidence="2" key="3">
    <citation type="submission" date="2022-06" db="UniProtKB">
        <authorList>
            <consortium name="EnsemblPlants"/>
        </authorList>
    </citation>
    <scope>IDENTIFICATION</scope>
</reference>
<reference evidence="3" key="1">
    <citation type="journal article" date="2013" name="Nature">
        <title>Draft genome of the wheat A-genome progenitor Triticum urartu.</title>
        <authorList>
            <person name="Ling H.Q."/>
            <person name="Zhao S."/>
            <person name="Liu D."/>
            <person name="Wang J."/>
            <person name="Sun H."/>
            <person name="Zhang C."/>
            <person name="Fan H."/>
            <person name="Li D."/>
            <person name="Dong L."/>
            <person name="Tao Y."/>
            <person name="Gao C."/>
            <person name="Wu H."/>
            <person name="Li Y."/>
            <person name="Cui Y."/>
            <person name="Guo X."/>
            <person name="Zheng S."/>
            <person name="Wang B."/>
            <person name="Yu K."/>
            <person name="Liang Q."/>
            <person name="Yang W."/>
            <person name="Lou X."/>
            <person name="Chen J."/>
            <person name="Feng M."/>
            <person name="Jian J."/>
            <person name="Zhang X."/>
            <person name="Luo G."/>
            <person name="Jiang Y."/>
            <person name="Liu J."/>
            <person name="Wang Z."/>
            <person name="Sha Y."/>
            <person name="Zhang B."/>
            <person name="Wu H."/>
            <person name="Tang D."/>
            <person name="Shen Q."/>
            <person name="Xue P."/>
            <person name="Zou S."/>
            <person name="Wang X."/>
            <person name="Liu X."/>
            <person name="Wang F."/>
            <person name="Yang Y."/>
            <person name="An X."/>
            <person name="Dong Z."/>
            <person name="Zhang K."/>
            <person name="Zhang X."/>
            <person name="Luo M.C."/>
            <person name="Dvorak J."/>
            <person name="Tong Y."/>
            <person name="Wang J."/>
            <person name="Yang H."/>
            <person name="Li Z."/>
            <person name="Wang D."/>
            <person name="Zhang A."/>
            <person name="Wang J."/>
        </authorList>
    </citation>
    <scope>NUCLEOTIDE SEQUENCE</scope>
    <source>
        <strain evidence="3">cv. G1812</strain>
    </source>
</reference>
<dbReference type="Gramene" id="TuG1812G0100001917.01.T01">
    <property type="protein sequence ID" value="TuG1812G0100001917.01.T01"/>
    <property type="gene ID" value="TuG1812G0100001917.01"/>
</dbReference>
<accession>A0A8R7P732</accession>
<dbReference type="EnsemblPlants" id="TuG1812G0100001917.01.T01">
    <property type="protein sequence ID" value="TuG1812G0100001917.01.T01"/>
    <property type="gene ID" value="TuG1812G0100001917.01"/>
</dbReference>
<keyword evidence="3" id="KW-1185">Reference proteome</keyword>
<protein>
    <submittedName>
        <fullName evidence="2">Uncharacterized protein</fullName>
    </submittedName>
</protein>
<sequence>MFPSVRSMVNLICWFKVRALTLQFLDPVSGVSICWVTNLQFLDPFMMCHAPATLNTSVTLYFPLYKNLQPSYSSS</sequence>
<evidence type="ECO:0000313" key="2">
    <source>
        <dbReference type="EnsemblPlants" id="TuG1812G0100001917.01.T01"/>
    </source>
</evidence>
<name>A0A8R7P732_TRIUA</name>
<proteinExistence type="predicted"/>
<feature type="chain" id="PRO_5035882064" evidence="1">
    <location>
        <begin position="20"/>
        <end position="75"/>
    </location>
</feature>
<feature type="signal peptide" evidence="1">
    <location>
        <begin position="1"/>
        <end position="19"/>
    </location>
</feature>
<evidence type="ECO:0000313" key="3">
    <source>
        <dbReference type="Proteomes" id="UP000015106"/>
    </source>
</evidence>
<dbReference type="Proteomes" id="UP000015106">
    <property type="component" value="Chromosome 1"/>
</dbReference>
<keyword evidence="1" id="KW-0732">Signal</keyword>
<evidence type="ECO:0000256" key="1">
    <source>
        <dbReference type="SAM" id="SignalP"/>
    </source>
</evidence>
<reference evidence="2" key="2">
    <citation type="submission" date="2018-03" db="EMBL/GenBank/DDBJ databases">
        <title>The Triticum urartu genome reveals the dynamic nature of wheat genome evolution.</title>
        <authorList>
            <person name="Ling H."/>
            <person name="Ma B."/>
            <person name="Shi X."/>
            <person name="Liu H."/>
            <person name="Dong L."/>
            <person name="Sun H."/>
            <person name="Cao Y."/>
            <person name="Gao Q."/>
            <person name="Zheng S."/>
            <person name="Li Y."/>
            <person name="Yu Y."/>
            <person name="Du H."/>
            <person name="Qi M."/>
            <person name="Li Y."/>
            <person name="Yu H."/>
            <person name="Cui Y."/>
            <person name="Wang N."/>
            <person name="Chen C."/>
            <person name="Wu H."/>
            <person name="Zhao Y."/>
            <person name="Zhang J."/>
            <person name="Li Y."/>
            <person name="Zhou W."/>
            <person name="Zhang B."/>
            <person name="Hu W."/>
            <person name="Eijk M."/>
            <person name="Tang J."/>
            <person name="Witsenboer H."/>
            <person name="Zhao S."/>
            <person name="Li Z."/>
            <person name="Zhang A."/>
            <person name="Wang D."/>
            <person name="Liang C."/>
        </authorList>
    </citation>
    <scope>NUCLEOTIDE SEQUENCE [LARGE SCALE GENOMIC DNA]</scope>
    <source>
        <strain evidence="2">cv. G1812</strain>
    </source>
</reference>
<dbReference type="AlphaFoldDB" id="A0A8R7P732"/>